<dbReference type="SUPFAM" id="SSF51730">
    <property type="entry name" value="FAD-linked oxidoreductase"/>
    <property type="match status" value="1"/>
</dbReference>
<dbReference type="CDD" id="cd00537">
    <property type="entry name" value="MTHFR"/>
    <property type="match status" value="1"/>
</dbReference>
<evidence type="ECO:0000256" key="10">
    <source>
        <dbReference type="ARBA" id="ARBA00034478"/>
    </source>
</evidence>
<comment type="pathway">
    <text evidence="10">Amino-acid biosynthesis; L-methionine biosynthesis via de novo pathway.</text>
</comment>
<dbReference type="InterPro" id="IPR029041">
    <property type="entry name" value="FAD-linked_oxidoreductase-like"/>
</dbReference>
<proteinExistence type="inferred from homology"/>
<evidence type="ECO:0000256" key="1">
    <source>
        <dbReference type="ARBA" id="ARBA00001974"/>
    </source>
</evidence>
<protein>
    <recommendedName>
        <fullName evidence="12">Methylenetetrahydrofolate reductase</fullName>
        <ecNumber evidence="12">1.5.1.54</ecNumber>
    </recommendedName>
</protein>
<dbReference type="Gene3D" id="3.20.20.220">
    <property type="match status" value="1"/>
</dbReference>
<organism evidence="13 14">
    <name type="scientific">Salegentibacter flavus</name>
    <dbReference type="NCBI Taxonomy" id="287099"/>
    <lineage>
        <taxon>Bacteria</taxon>
        <taxon>Pseudomonadati</taxon>
        <taxon>Bacteroidota</taxon>
        <taxon>Flavobacteriia</taxon>
        <taxon>Flavobacteriales</taxon>
        <taxon>Flavobacteriaceae</taxon>
        <taxon>Salegentibacter</taxon>
    </lineage>
</organism>
<dbReference type="Proteomes" id="UP000199153">
    <property type="component" value="Unassembled WGS sequence"/>
</dbReference>
<reference evidence="13 14" key="1">
    <citation type="submission" date="2016-10" db="EMBL/GenBank/DDBJ databases">
        <authorList>
            <person name="de Groot N.N."/>
        </authorList>
    </citation>
    <scope>NUCLEOTIDE SEQUENCE [LARGE SCALE GENOMIC DNA]</scope>
    <source>
        <strain evidence="13 14">DSM 17794</strain>
    </source>
</reference>
<comment type="cofactor">
    <cofactor evidence="1 12">
        <name>FAD</name>
        <dbReference type="ChEBI" id="CHEBI:57692"/>
    </cofactor>
</comment>
<dbReference type="InterPro" id="IPR003171">
    <property type="entry name" value="Mehydrof_redctse-like"/>
</dbReference>
<dbReference type="EC" id="1.5.1.54" evidence="12"/>
<dbReference type="AlphaFoldDB" id="A0A1I4YWP0"/>
<dbReference type="GO" id="GO:0071949">
    <property type="term" value="F:FAD binding"/>
    <property type="evidence" value="ECO:0007669"/>
    <property type="project" value="TreeGrafter"/>
</dbReference>
<evidence type="ECO:0000256" key="11">
    <source>
        <dbReference type="ARBA" id="ARBA00048628"/>
    </source>
</evidence>
<keyword evidence="5 12" id="KW-0285">Flavoprotein</keyword>
<evidence type="ECO:0000256" key="4">
    <source>
        <dbReference type="ARBA" id="ARBA00022605"/>
    </source>
</evidence>
<accession>A0A1I4YWP0</accession>
<keyword evidence="7 12" id="KW-0560">Oxidoreductase</keyword>
<dbReference type="PANTHER" id="PTHR45754">
    <property type="entry name" value="METHYLENETETRAHYDROFOLATE REDUCTASE"/>
    <property type="match status" value="1"/>
</dbReference>
<dbReference type="GO" id="GO:0035999">
    <property type="term" value="P:tetrahydrofolate interconversion"/>
    <property type="evidence" value="ECO:0007669"/>
    <property type="project" value="UniProtKB-UniPathway"/>
</dbReference>
<evidence type="ECO:0000256" key="8">
    <source>
        <dbReference type="ARBA" id="ARBA00023027"/>
    </source>
</evidence>
<dbReference type="GO" id="GO:0106312">
    <property type="term" value="F:methylenetetrahydrofolate reductase (NADH) activity"/>
    <property type="evidence" value="ECO:0007669"/>
    <property type="project" value="UniProtKB-EC"/>
</dbReference>
<dbReference type="EMBL" id="FOVL01000004">
    <property type="protein sequence ID" value="SFN42377.1"/>
    <property type="molecule type" value="Genomic_DNA"/>
</dbReference>
<dbReference type="Pfam" id="PF02219">
    <property type="entry name" value="MTHFR"/>
    <property type="match status" value="1"/>
</dbReference>
<dbReference type="InterPro" id="IPR004620">
    <property type="entry name" value="MTHF_reductase_bac"/>
</dbReference>
<dbReference type="GO" id="GO:0005829">
    <property type="term" value="C:cytosol"/>
    <property type="evidence" value="ECO:0007669"/>
    <property type="project" value="InterPro"/>
</dbReference>
<evidence type="ECO:0000256" key="9">
    <source>
        <dbReference type="ARBA" id="ARBA00023167"/>
    </source>
</evidence>
<keyword evidence="8" id="KW-0520">NAD</keyword>
<dbReference type="FunFam" id="3.20.20.220:FF:000015">
    <property type="entry name" value="Methylenetetrahydrofolate reductase"/>
    <property type="match status" value="1"/>
</dbReference>
<keyword evidence="6 12" id="KW-0274">FAD</keyword>
<keyword evidence="9" id="KW-0486">Methionine biosynthesis</keyword>
<evidence type="ECO:0000256" key="12">
    <source>
        <dbReference type="RuleBase" id="RU003862"/>
    </source>
</evidence>
<name>A0A1I4YWP0_9FLAO</name>
<sequence>MGFLTNLEGTMKITEHIKAAKGRSLFSFEILPPLKGQNIQSIYDGIDPLMEFKPPFIDVTYHREEYVFNDQGNGLLQKKIVRKRPGTVGICAAIQSKYGVDAVPHILCGGFSKEDTENFLIDLDFLGIQNVMALRGDAVKSETYFTPEKEGNHFAKELVEQIGDMNQGKYLDKVIEKGHNTDFCVGVAGYPEKHMEAPSLDKDIKRLKEKVDAGAEYVVTQMFFDNQKYFEFVEKCRVHGITVPIIPGLKPIATKRQLSIIPHRFHVDMPEDLIHEVEKCKDNKEVREVGVEWGIYQSKELIAAGVPVLHYYSMGKSTNIQKIAKAVF</sequence>
<dbReference type="GO" id="GO:0009086">
    <property type="term" value="P:methionine biosynthetic process"/>
    <property type="evidence" value="ECO:0007669"/>
    <property type="project" value="UniProtKB-KW"/>
</dbReference>
<dbReference type="NCBIfam" id="TIGR00676">
    <property type="entry name" value="fadh2"/>
    <property type="match status" value="1"/>
</dbReference>
<comment type="similarity">
    <text evidence="3 12">Belongs to the methylenetetrahydrofolate reductase family.</text>
</comment>
<comment type="catalytic activity">
    <reaction evidence="11">
        <text>(6S)-5-methyl-5,6,7,8-tetrahydrofolate + NAD(+) = (6R)-5,10-methylene-5,6,7,8-tetrahydrofolate + NADH + H(+)</text>
        <dbReference type="Rhea" id="RHEA:19821"/>
        <dbReference type="ChEBI" id="CHEBI:15378"/>
        <dbReference type="ChEBI" id="CHEBI:15636"/>
        <dbReference type="ChEBI" id="CHEBI:18608"/>
        <dbReference type="ChEBI" id="CHEBI:57540"/>
        <dbReference type="ChEBI" id="CHEBI:57945"/>
        <dbReference type="EC" id="1.5.1.54"/>
    </reaction>
    <physiologicalReaction direction="right-to-left" evidence="11">
        <dbReference type="Rhea" id="RHEA:19823"/>
    </physiologicalReaction>
</comment>
<dbReference type="PANTHER" id="PTHR45754:SF3">
    <property type="entry name" value="METHYLENETETRAHYDROFOLATE REDUCTASE (NADPH)"/>
    <property type="match status" value="1"/>
</dbReference>
<dbReference type="UniPathway" id="UPA00193"/>
<evidence type="ECO:0000256" key="5">
    <source>
        <dbReference type="ARBA" id="ARBA00022630"/>
    </source>
</evidence>
<gene>
    <name evidence="13" type="ORF">SAMN05660413_00995</name>
</gene>
<keyword evidence="4" id="KW-0028">Amino-acid biosynthesis</keyword>
<evidence type="ECO:0000313" key="14">
    <source>
        <dbReference type="Proteomes" id="UP000199153"/>
    </source>
</evidence>
<evidence type="ECO:0000256" key="6">
    <source>
        <dbReference type="ARBA" id="ARBA00022827"/>
    </source>
</evidence>
<evidence type="ECO:0000313" key="13">
    <source>
        <dbReference type="EMBL" id="SFN42377.1"/>
    </source>
</evidence>
<evidence type="ECO:0000256" key="7">
    <source>
        <dbReference type="ARBA" id="ARBA00023002"/>
    </source>
</evidence>
<keyword evidence="14" id="KW-1185">Reference proteome</keyword>
<comment type="pathway">
    <text evidence="2 12">One-carbon metabolism; tetrahydrofolate interconversion.</text>
</comment>
<dbReference type="STRING" id="287099.SAMN05660413_00995"/>
<evidence type="ECO:0000256" key="2">
    <source>
        <dbReference type="ARBA" id="ARBA00004777"/>
    </source>
</evidence>
<evidence type="ECO:0000256" key="3">
    <source>
        <dbReference type="ARBA" id="ARBA00006743"/>
    </source>
</evidence>